<evidence type="ECO:0000313" key="2">
    <source>
        <dbReference type="EMBL" id="MEB3429181.1"/>
    </source>
</evidence>
<accession>A0AAW9MT24</accession>
<dbReference type="RefSeq" id="WP_324619375.1">
    <property type="nucleotide sequence ID" value="NZ_JAYKOT010000003.1"/>
</dbReference>
<sequence length="359" mass="42148">MKIIFHLPNKLDPNRVSASHLRPRKMIEAFKELGYETYIVYGYGRERKKSINKIKSLIEAGEKFDFCYSESSTMPTLLTEKNHLPSHPFLDFSFFKYLKKNNIKIGLFYRDIHWMFDFYGKGLNPIKKKLAILMYKYDLKKYSELLNIIYLPSLEMERFIPKSLQDRIKELGPGSDNRNLKENEYGKNIIYVGGFGEFYNIKNSLLAINQVKNFKLTISTRKAEWENEKEKFSNLDFDNIRVKFLEGEGLKEEYLKSNFGLLMLNPHPYLDFAVPYKLYEYASYNLPIIASRGTLSGTIVEENNIGFTIENKIEDIKEFLLSLDSRKEEIKIIKDNLKKFTDNNSWKSRALQVAKDLGD</sequence>
<dbReference type="EMBL" id="JAYKOT010000003">
    <property type="protein sequence ID" value="MEB3429181.1"/>
    <property type="molecule type" value="Genomic_DNA"/>
</dbReference>
<feature type="domain" description="Glucosyltransferase 3-like C-terminal" evidence="1">
    <location>
        <begin position="249"/>
        <end position="341"/>
    </location>
</feature>
<gene>
    <name evidence="2" type="ORF">VLK81_03940</name>
</gene>
<dbReference type="Gene3D" id="3.40.50.2000">
    <property type="entry name" value="Glycogen Phosphorylase B"/>
    <property type="match status" value="1"/>
</dbReference>
<reference evidence="2 3" key="1">
    <citation type="submission" date="2024-01" db="EMBL/GenBank/DDBJ databases">
        <title>Complete genome sequence of Citroniella saccharovorans strain M6.X9, isolated from human fecal sample.</title>
        <authorList>
            <person name="Cheng G."/>
            <person name="Westerholm M."/>
            <person name="Schnurer A."/>
        </authorList>
    </citation>
    <scope>NUCLEOTIDE SEQUENCE [LARGE SCALE GENOMIC DNA]</scope>
    <source>
        <strain evidence="2 3">DSM 29873</strain>
    </source>
</reference>
<name>A0AAW9MT24_9FIRM</name>
<comment type="caution">
    <text evidence="2">The sequence shown here is derived from an EMBL/GenBank/DDBJ whole genome shotgun (WGS) entry which is preliminary data.</text>
</comment>
<proteinExistence type="predicted"/>
<dbReference type="InterPro" id="IPR058592">
    <property type="entry name" value="Gtf3_C"/>
</dbReference>
<dbReference type="Pfam" id="PF26337">
    <property type="entry name" value="Gtf3_C"/>
    <property type="match status" value="1"/>
</dbReference>
<evidence type="ECO:0000313" key="3">
    <source>
        <dbReference type="Proteomes" id="UP001357733"/>
    </source>
</evidence>
<dbReference type="AlphaFoldDB" id="A0AAW9MT24"/>
<evidence type="ECO:0000259" key="1">
    <source>
        <dbReference type="Pfam" id="PF26337"/>
    </source>
</evidence>
<organism evidence="2 3">
    <name type="scientific">Citroniella saccharovorans</name>
    <dbReference type="NCBI Taxonomy" id="2053367"/>
    <lineage>
        <taxon>Bacteria</taxon>
        <taxon>Bacillati</taxon>
        <taxon>Bacillota</taxon>
        <taxon>Tissierellia</taxon>
        <taxon>Tissierellales</taxon>
        <taxon>Peptoniphilaceae</taxon>
        <taxon>Citroniella</taxon>
    </lineage>
</organism>
<keyword evidence="3" id="KW-1185">Reference proteome</keyword>
<dbReference type="Proteomes" id="UP001357733">
    <property type="component" value="Unassembled WGS sequence"/>
</dbReference>
<dbReference type="SUPFAM" id="SSF53756">
    <property type="entry name" value="UDP-Glycosyltransferase/glycogen phosphorylase"/>
    <property type="match status" value="1"/>
</dbReference>
<protein>
    <submittedName>
        <fullName evidence="2">Glycosyltransferase family 1 protein</fullName>
    </submittedName>
</protein>